<name>A0AAJ0AVZ9_9PEZI</name>
<dbReference type="Proteomes" id="UP001224890">
    <property type="component" value="Unassembled WGS sequence"/>
</dbReference>
<keyword evidence="2" id="KW-0472">Membrane</keyword>
<evidence type="ECO:0000313" key="3">
    <source>
        <dbReference type="EMBL" id="KAK1691398.1"/>
    </source>
</evidence>
<evidence type="ECO:0000256" key="2">
    <source>
        <dbReference type="SAM" id="Phobius"/>
    </source>
</evidence>
<protein>
    <submittedName>
        <fullName evidence="3">Uncharacterized protein</fullName>
    </submittedName>
</protein>
<gene>
    <name evidence="3" type="ORF">BDP55DRAFT_263617</name>
</gene>
<reference evidence="3" key="1">
    <citation type="submission" date="2021-06" db="EMBL/GenBank/DDBJ databases">
        <title>Comparative genomics, transcriptomics and evolutionary studies reveal genomic signatures of adaptation to plant cell wall in hemibiotrophic fungi.</title>
        <authorList>
            <consortium name="DOE Joint Genome Institute"/>
            <person name="Baroncelli R."/>
            <person name="Diaz J.F."/>
            <person name="Benocci T."/>
            <person name="Peng M."/>
            <person name="Battaglia E."/>
            <person name="Haridas S."/>
            <person name="Andreopoulos W."/>
            <person name="Labutti K."/>
            <person name="Pangilinan J."/>
            <person name="Floch G.L."/>
            <person name="Makela M.R."/>
            <person name="Henrissat B."/>
            <person name="Grigoriev I.V."/>
            <person name="Crouch J.A."/>
            <person name="De Vries R.P."/>
            <person name="Sukno S.A."/>
            <person name="Thon M.R."/>
        </authorList>
    </citation>
    <scope>NUCLEOTIDE SEQUENCE</scope>
    <source>
        <strain evidence="3">CBS 193.32</strain>
    </source>
</reference>
<organism evidence="3 4">
    <name type="scientific">Colletotrichum godetiae</name>
    <dbReference type="NCBI Taxonomy" id="1209918"/>
    <lineage>
        <taxon>Eukaryota</taxon>
        <taxon>Fungi</taxon>
        <taxon>Dikarya</taxon>
        <taxon>Ascomycota</taxon>
        <taxon>Pezizomycotina</taxon>
        <taxon>Sordariomycetes</taxon>
        <taxon>Hypocreomycetidae</taxon>
        <taxon>Glomerellales</taxon>
        <taxon>Glomerellaceae</taxon>
        <taxon>Colletotrichum</taxon>
        <taxon>Colletotrichum acutatum species complex</taxon>
    </lineage>
</organism>
<evidence type="ECO:0000313" key="4">
    <source>
        <dbReference type="Proteomes" id="UP001224890"/>
    </source>
</evidence>
<feature type="region of interest" description="Disordered" evidence="1">
    <location>
        <begin position="89"/>
        <end position="114"/>
    </location>
</feature>
<dbReference type="AlphaFoldDB" id="A0AAJ0AVZ9"/>
<feature type="region of interest" description="Disordered" evidence="1">
    <location>
        <begin position="37"/>
        <end position="63"/>
    </location>
</feature>
<dbReference type="EMBL" id="JAHMHR010000004">
    <property type="protein sequence ID" value="KAK1691398.1"/>
    <property type="molecule type" value="Genomic_DNA"/>
</dbReference>
<sequence>MPAARYAKVGFLQQSVVPDLILISLLLLFCIRISTSRGSSRDRAMSEAAEPEGGGHGSGHGSATLSCTVIRNQPIFELSPVHPAQTFMSQDVKGSKPGYHSVDGSGEARRGETRRKIQARRASCMCS</sequence>
<keyword evidence="2" id="KW-1133">Transmembrane helix</keyword>
<accession>A0AAJ0AVZ9</accession>
<proteinExistence type="predicted"/>
<feature type="transmembrane region" description="Helical" evidence="2">
    <location>
        <begin position="16"/>
        <end position="35"/>
    </location>
</feature>
<dbReference type="GeneID" id="85450883"/>
<comment type="caution">
    <text evidence="3">The sequence shown here is derived from an EMBL/GenBank/DDBJ whole genome shotgun (WGS) entry which is preliminary data.</text>
</comment>
<keyword evidence="4" id="KW-1185">Reference proteome</keyword>
<dbReference type="RefSeq" id="XP_060435093.1">
    <property type="nucleotide sequence ID" value="XM_060566357.1"/>
</dbReference>
<evidence type="ECO:0000256" key="1">
    <source>
        <dbReference type="SAM" id="MobiDB-lite"/>
    </source>
</evidence>
<keyword evidence="2" id="KW-0812">Transmembrane</keyword>